<dbReference type="AlphaFoldDB" id="A0A165BVP7"/>
<proteinExistence type="predicted"/>
<gene>
    <name evidence="2" type="ORF">LAESUDRAFT_663296</name>
</gene>
<evidence type="ECO:0000313" key="2">
    <source>
        <dbReference type="EMBL" id="KZT01738.1"/>
    </source>
</evidence>
<dbReference type="OrthoDB" id="3907302at2759"/>
<dbReference type="GeneID" id="63822082"/>
<name>A0A165BVP7_9APHY</name>
<feature type="non-terminal residue" evidence="2">
    <location>
        <position position="1"/>
    </location>
</feature>
<dbReference type="Proteomes" id="UP000076871">
    <property type="component" value="Unassembled WGS sequence"/>
</dbReference>
<keyword evidence="3" id="KW-1185">Reference proteome</keyword>
<sequence length="74" mass="8136">QQELTQLSPESISSLVSPSDPVRNVDPTNADSHPANIIIPRPPDVGNNTTVKDCIVSTMKQVRMVHTHIVYKDC</sequence>
<dbReference type="EMBL" id="KV427660">
    <property type="protein sequence ID" value="KZT01738.1"/>
    <property type="molecule type" value="Genomic_DNA"/>
</dbReference>
<feature type="compositionally biased region" description="Low complexity" evidence="1">
    <location>
        <begin position="8"/>
        <end position="21"/>
    </location>
</feature>
<organism evidence="2 3">
    <name type="scientific">Laetiporus sulphureus 93-53</name>
    <dbReference type="NCBI Taxonomy" id="1314785"/>
    <lineage>
        <taxon>Eukaryota</taxon>
        <taxon>Fungi</taxon>
        <taxon>Dikarya</taxon>
        <taxon>Basidiomycota</taxon>
        <taxon>Agaricomycotina</taxon>
        <taxon>Agaricomycetes</taxon>
        <taxon>Polyporales</taxon>
        <taxon>Laetiporus</taxon>
    </lineage>
</organism>
<reference evidence="2 3" key="1">
    <citation type="journal article" date="2016" name="Mol. Biol. Evol.">
        <title>Comparative Genomics of Early-Diverging Mushroom-Forming Fungi Provides Insights into the Origins of Lignocellulose Decay Capabilities.</title>
        <authorList>
            <person name="Nagy L.G."/>
            <person name="Riley R."/>
            <person name="Tritt A."/>
            <person name="Adam C."/>
            <person name="Daum C."/>
            <person name="Floudas D."/>
            <person name="Sun H."/>
            <person name="Yadav J.S."/>
            <person name="Pangilinan J."/>
            <person name="Larsson K.H."/>
            <person name="Matsuura K."/>
            <person name="Barry K."/>
            <person name="Labutti K."/>
            <person name="Kuo R."/>
            <person name="Ohm R.A."/>
            <person name="Bhattacharya S.S."/>
            <person name="Shirouzu T."/>
            <person name="Yoshinaga Y."/>
            <person name="Martin F.M."/>
            <person name="Grigoriev I.V."/>
            <person name="Hibbett D.S."/>
        </authorList>
    </citation>
    <scope>NUCLEOTIDE SEQUENCE [LARGE SCALE GENOMIC DNA]</scope>
    <source>
        <strain evidence="2 3">93-53</strain>
    </source>
</reference>
<evidence type="ECO:0000256" key="1">
    <source>
        <dbReference type="SAM" id="MobiDB-lite"/>
    </source>
</evidence>
<dbReference type="InParanoid" id="A0A165BVP7"/>
<accession>A0A165BVP7</accession>
<feature type="region of interest" description="Disordered" evidence="1">
    <location>
        <begin position="1"/>
        <end position="44"/>
    </location>
</feature>
<protein>
    <submittedName>
        <fullName evidence="2">Uncharacterized protein</fullName>
    </submittedName>
</protein>
<evidence type="ECO:0000313" key="3">
    <source>
        <dbReference type="Proteomes" id="UP000076871"/>
    </source>
</evidence>
<dbReference type="RefSeq" id="XP_040759478.1">
    <property type="nucleotide sequence ID" value="XM_040905052.1"/>
</dbReference>